<evidence type="ECO:0000256" key="1">
    <source>
        <dbReference type="ARBA" id="ARBA00023015"/>
    </source>
</evidence>
<dbReference type="EMBL" id="JACHXJ010000002">
    <property type="protein sequence ID" value="MBB3128520.1"/>
    <property type="molecule type" value="Genomic_DNA"/>
</dbReference>
<organism evidence="5 6">
    <name type="scientific">Paenibacillus rhizosphaerae</name>
    <dbReference type="NCBI Taxonomy" id="297318"/>
    <lineage>
        <taxon>Bacteria</taxon>
        <taxon>Bacillati</taxon>
        <taxon>Bacillota</taxon>
        <taxon>Bacilli</taxon>
        <taxon>Bacillales</taxon>
        <taxon>Paenibacillaceae</taxon>
        <taxon>Paenibacillus</taxon>
    </lineage>
</organism>
<dbReference type="InterPro" id="IPR018060">
    <property type="entry name" value="HTH_AraC"/>
</dbReference>
<reference evidence="5 6" key="1">
    <citation type="submission" date="2020-08" db="EMBL/GenBank/DDBJ databases">
        <title>Genomic Encyclopedia of Type Strains, Phase III (KMG-III): the genomes of soil and plant-associated and newly described type strains.</title>
        <authorList>
            <person name="Whitman W."/>
        </authorList>
    </citation>
    <scope>NUCLEOTIDE SEQUENCE [LARGE SCALE GENOMIC DNA]</scope>
    <source>
        <strain evidence="5 6">CECT 5831</strain>
    </source>
</reference>
<sequence>MSDRLGSLLRHAELQIVEFDVHSRNEMKTFNRTLPWYVMSYLKSGSAKLRIDGEVKTLAPGTVIFIPPNVEHDHYKDSPEETVFLWWHFSYEIEGIMDAMKMFQIPYVFQLQNNDYFEKVFMEFMGSAEAETPSLPLSILKQAKSLELLYIILNSAVGQSDAHADVAKSESFLDMLSRIVQSPEEPLTLQVMADELHLHPTYVSNRFKELFGKSPMQVQREMRIQKAKKLLESSELSVTEISQRLGYSELQNFTRLFKSYVGISPTQFRDLNRKWRVMK</sequence>
<name>A0A839TS83_9BACL</name>
<dbReference type="Gene3D" id="2.60.120.10">
    <property type="entry name" value="Jelly Rolls"/>
    <property type="match status" value="1"/>
</dbReference>
<dbReference type="RefSeq" id="WP_183582683.1">
    <property type="nucleotide sequence ID" value="NZ_JACHXJ010000002.1"/>
</dbReference>
<dbReference type="SMART" id="SM00342">
    <property type="entry name" value="HTH_ARAC"/>
    <property type="match status" value="1"/>
</dbReference>
<keyword evidence="3" id="KW-0804">Transcription</keyword>
<dbReference type="InterPro" id="IPR018062">
    <property type="entry name" value="HTH_AraC-typ_CS"/>
</dbReference>
<dbReference type="PANTHER" id="PTHR43280:SF28">
    <property type="entry name" value="HTH-TYPE TRANSCRIPTIONAL ACTIVATOR RHAS"/>
    <property type="match status" value="1"/>
</dbReference>
<dbReference type="GO" id="GO:0003700">
    <property type="term" value="F:DNA-binding transcription factor activity"/>
    <property type="evidence" value="ECO:0007669"/>
    <property type="project" value="InterPro"/>
</dbReference>
<dbReference type="InterPro" id="IPR020449">
    <property type="entry name" value="Tscrpt_reg_AraC-type_HTH"/>
</dbReference>
<keyword evidence="1" id="KW-0805">Transcription regulation</keyword>
<dbReference type="PANTHER" id="PTHR43280">
    <property type="entry name" value="ARAC-FAMILY TRANSCRIPTIONAL REGULATOR"/>
    <property type="match status" value="1"/>
</dbReference>
<dbReference type="PROSITE" id="PS00041">
    <property type="entry name" value="HTH_ARAC_FAMILY_1"/>
    <property type="match status" value="1"/>
</dbReference>
<proteinExistence type="predicted"/>
<dbReference type="GO" id="GO:0043565">
    <property type="term" value="F:sequence-specific DNA binding"/>
    <property type="evidence" value="ECO:0007669"/>
    <property type="project" value="InterPro"/>
</dbReference>
<dbReference type="Gene3D" id="1.10.10.60">
    <property type="entry name" value="Homeodomain-like"/>
    <property type="match status" value="2"/>
</dbReference>
<keyword evidence="2 5" id="KW-0238">DNA-binding</keyword>
<accession>A0A839TS83</accession>
<dbReference type="InterPro" id="IPR037923">
    <property type="entry name" value="HTH-like"/>
</dbReference>
<evidence type="ECO:0000313" key="6">
    <source>
        <dbReference type="Proteomes" id="UP000517523"/>
    </source>
</evidence>
<dbReference type="SUPFAM" id="SSF51215">
    <property type="entry name" value="Regulatory protein AraC"/>
    <property type="match status" value="1"/>
</dbReference>
<dbReference type="AlphaFoldDB" id="A0A839TS83"/>
<protein>
    <submittedName>
        <fullName evidence="5">AraC-like DNA-binding protein</fullName>
    </submittedName>
</protein>
<gene>
    <name evidence="5" type="ORF">FHS19_003174</name>
</gene>
<dbReference type="SUPFAM" id="SSF46689">
    <property type="entry name" value="Homeodomain-like"/>
    <property type="match status" value="1"/>
</dbReference>
<feature type="domain" description="HTH araC/xylS-type" evidence="4">
    <location>
        <begin position="173"/>
        <end position="271"/>
    </location>
</feature>
<dbReference type="Pfam" id="PF12833">
    <property type="entry name" value="HTH_18"/>
    <property type="match status" value="1"/>
</dbReference>
<dbReference type="PROSITE" id="PS01124">
    <property type="entry name" value="HTH_ARAC_FAMILY_2"/>
    <property type="match status" value="1"/>
</dbReference>
<dbReference type="Proteomes" id="UP000517523">
    <property type="component" value="Unassembled WGS sequence"/>
</dbReference>
<dbReference type="InterPro" id="IPR003313">
    <property type="entry name" value="AraC-bd"/>
</dbReference>
<dbReference type="Pfam" id="PF02311">
    <property type="entry name" value="AraC_binding"/>
    <property type="match status" value="1"/>
</dbReference>
<dbReference type="InterPro" id="IPR009057">
    <property type="entry name" value="Homeodomain-like_sf"/>
</dbReference>
<evidence type="ECO:0000256" key="2">
    <source>
        <dbReference type="ARBA" id="ARBA00023125"/>
    </source>
</evidence>
<dbReference type="InterPro" id="IPR014710">
    <property type="entry name" value="RmlC-like_jellyroll"/>
</dbReference>
<evidence type="ECO:0000256" key="3">
    <source>
        <dbReference type="ARBA" id="ARBA00023163"/>
    </source>
</evidence>
<dbReference type="PRINTS" id="PR00032">
    <property type="entry name" value="HTHARAC"/>
</dbReference>
<evidence type="ECO:0000313" key="5">
    <source>
        <dbReference type="EMBL" id="MBB3128520.1"/>
    </source>
</evidence>
<comment type="caution">
    <text evidence="5">The sequence shown here is derived from an EMBL/GenBank/DDBJ whole genome shotgun (WGS) entry which is preliminary data.</text>
</comment>
<evidence type="ECO:0000259" key="4">
    <source>
        <dbReference type="PROSITE" id="PS01124"/>
    </source>
</evidence>